<dbReference type="Proteomes" id="UP000184123">
    <property type="component" value="Unassembled WGS sequence"/>
</dbReference>
<comment type="similarity">
    <text evidence="7">Belongs to the TRAP transporter large permease family.</text>
</comment>
<sequence>MTAHMLLGFIIFMLLAMPVGYSLVISGWAALSVFGSMPSSMAVMKIFQPTQSFPLLAIPFFILSGSLMMSGKLGQKLVGLASMLVGKYHGGLGQVSVVGSTVFGGVSGSSVAEASALGSMLIPWQKKEGYPGAFGAAVTSSSSVIAGLMPPSIPLILFAVVSNASIASLFIAAVIPALLLAFGMMFACYITGKRRGFPRLTMKYTRAEVRSTILNALPALMMPVFILVLLRAGIATPTEVSIIAVAYALVISALVYRDLSGARIMAALTNTVITTGVVMLIITAANIIGYILISGGVPQTVANWAVEHLKDPLLIILAINLLLLVIGMFLDLPAAILLLGPTLVSIANAIGLDLVQLGIMMCVNLSIGLFTPPIGTTLFVSSAIAQEKIGAVVRELVPFYLVALCVLLLVSLVPALIIY</sequence>
<feature type="transmembrane region" description="Helical" evidence="7">
    <location>
        <begin position="365"/>
        <end position="385"/>
    </location>
</feature>
<feature type="domain" description="TRAP C4-dicarboxylate transport system permease DctM subunit" evidence="8">
    <location>
        <begin position="7"/>
        <end position="416"/>
    </location>
</feature>
<dbReference type="PANTHER" id="PTHR33362">
    <property type="entry name" value="SIALIC ACID TRAP TRANSPORTER PERMEASE PROTEIN SIAT-RELATED"/>
    <property type="match status" value="1"/>
</dbReference>
<feature type="transmembrane region" description="Helical" evidence="7">
    <location>
        <begin position="213"/>
        <end position="234"/>
    </location>
</feature>
<accession>A0A1M7MTS0</accession>
<feature type="transmembrane region" description="Helical" evidence="7">
    <location>
        <begin position="133"/>
        <end position="160"/>
    </location>
</feature>
<evidence type="ECO:0000256" key="4">
    <source>
        <dbReference type="ARBA" id="ARBA00022692"/>
    </source>
</evidence>
<keyword evidence="5 7" id="KW-1133">Transmembrane helix</keyword>
<keyword evidence="6 7" id="KW-0472">Membrane</keyword>
<dbReference type="Pfam" id="PF06808">
    <property type="entry name" value="DctM"/>
    <property type="match status" value="1"/>
</dbReference>
<dbReference type="InterPro" id="IPR004681">
    <property type="entry name" value="TRAP_DctM"/>
</dbReference>
<evidence type="ECO:0000256" key="1">
    <source>
        <dbReference type="ARBA" id="ARBA00004429"/>
    </source>
</evidence>
<evidence type="ECO:0000256" key="7">
    <source>
        <dbReference type="RuleBase" id="RU369079"/>
    </source>
</evidence>
<dbReference type="EMBL" id="FRCA01000019">
    <property type="protein sequence ID" value="SHM93934.1"/>
    <property type="molecule type" value="Genomic_DNA"/>
</dbReference>
<evidence type="ECO:0000313" key="10">
    <source>
        <dbReference type="Proteomes" id="UP000184123"/>
    </source>
</evidence>
<feature type="transmembrane region" description="Helical" evidence="7">
    <location>
        <begin position="6"/>
        <end position="31"/>
    </location>
</feature>
<dbReference type="PIRSF" id="PIRSF006066">
    <property type="entry name" value="HI0050"/>
    <property type="match status" value="1"/>
</dbReference>
<dbReference type="AlphaFoldDB" id="A0A1M7MTS0"/>
<evidence type="ECO:0000256" key="5">
    <source>
        <dbReference type="ARBA" id="ARBA00022989"/>
    </source>
</evidence>
<feature type="transmembrane region" description="Helical" evidence="7">
    <location>
        <begin position="52"/>
        <end position="71"/>
    </location>
</feature>
<keyword evidence="4 7" id="KW-0812">Transmembrane</keyword>
<proteinExistence type="inferred from homology"/>
<name>A0A1M7MTS0_9GAMM</name>
<dbReference type="InterPro" id="IPR010656">
    <property type="entry name" value="DctM"/>
</dbReference>
<feature type="transmembrane region" description="Helical" evidence="7">
    <location>
        <begin position="166"/>
        <end position="192"/>
    </location>
</feature>
<dbReference type="GO" id="GO:0022857">
    <property type="term" value="F:transmembrane transporter activity"/>
    <property type="evidence" value="ECO:0007669"/>
    <property type="project" value="UniProtKB-UniRule"/>
</dbReference>
<protein>
    <recommendedName>
        <fullName evidence="7">TRAP transporter large permease protein</fullName>
    </recommendedName>
</protein>
<gene>
    <name evidence="9" type="ORF">SAMN05660971_04328</name>
</gene>
<dbReference type="NCBIfam" id="TIGR00786">
    <property type="entry name" value="dctM"/>
    <property type="match status" value="1"/>
</dbReference>
<feature type="transmembrane region" description="Helical" evidence="7">
    <location>
        <begin position="271"/>
        <end position="293"/>
    </location>
</feature>
<dbReference type="OrthoDB" id="9796052at2"/>
<dbReference type="RefSeq" id="WP_073437291.1">
    <property type="nucleotide sequence ID" value="NZ_BJXU01000182.1"/>
</dbReference>
<comment type="function">
    <text evidence="7">Part of the tripartite ATP-independent periplasmic (TRAP) transport system.</text>
</comment>
<evidence type="ECO:0000313" key="9">
    <source>
        <dbReference type="EMBL" id="SHM93934.1"/>
    </source>
</evidence>
<organism evidence="9 10">
    <name type="scientific">Halomonas cupida</name>
    <dbReference type="NCBI Taxonomy" id="44933"/>
    <lineage>
        <taxon>Bacteria</taxon>
        <taxon>Pseudomonadati</taxon>
        <taxon>Pseudomonadota</taxon>
        <taxon>Gammaproteobacteria</taxon>
        <taxon>Oceanospirillales</taxon>
        <taxon>Halomonadaceae</taxon>
        <taxon>Halomonas</taxon>
    </lineage>
</organism>
<keyword evidence="2" id="KW-1003">Cell membrane</keyword>
<evidence type="ECO:0000256" key="3">
    <source>
        <dbReference type="ARBA" id="ARBA00022519"/>
    </source>
</evidence>
<feature type="transmembrane region" description="Helical" evidence="7">
    <location>
        <begin position="240"/>
        <end position="259"/>
    </location>
</feature>
<evidence type="ECO:0000259" key="8">
    <source>
        <dbReference type="Pfam" id="PF06808"/>
    </source>
</evidence>
<keyword evidence="7" id="KW-0813">Transport</keyword>
<reference evidence="9 10" key="1">
    <citation type="submission" date="2016-11" db="EMBL/GenBank/DDBJ databases">
        <authorList>
            <person name="Jaros S."/>
            <person name="Januszkiewicz K."/>
            <person name="Wedrychowicz H."/>
        </authorList>
    </citation>
    <scope>NUCLEOTIDE SEQUENCE [LARGE SCALE GENOMIC DNA]</scope>
    <source>
        <strain evidence="9 10">DSM 4740</strain>
    </source>
</reference>
<comment type="subcellular location">
    <subcellularLocation>
        <location evidence="1 7">Cell inner membrane</location>
        <topology evidence="1 7">Multi-pass membrane protein</topology>
    </subcellularLocation>
</comment>
<evidence type="ECO:0000256" key="2">
    <source>
        <dbReference type="ARBA" id="ARBA00022475"/>
    </source>
</evidence>
<feature type="transmembrane region" description="Helical" evidence="7">
    <location>
        <begin position="397"/>
        <end position="418"/>
    </location>
</feature>
<keyword evidence="3 7" id="KW-0997">Cell inner membrane</keyword>
<evidence type="ECO:0000256" key="6">
    <source>
        <dbReference type="ARBA" id="ARBA00023136"/>
    </source>
</evidence>
<dbReference type="PANTHER" id="PTHR33362:SF2">
    <property type="entry name" value="TRAP TRANSPORTER LARGE PERMEASE PROTEIN"/>
    <property type="match status" value="1"/>
</dbReference>
<feature type="transmembrane region" description="Helical" evidence="7">
    <location>
        <begin position="337"/>
        <end position="359"/>
    </location>
</feature>
<feature type="transmembrane region" description="Helical" evidence="7">
    <location>
        <begin position="313"/>
        <end position="330"/>
    </location>
</feature>
<dbReference type="GO" id="GO:0005886">
    <property type="term" value="C:plasma membrane"/>
    <property type="evidence" value="ECO:0007669"/>
    <property type="project" value="UniProtKB-SubCell"/>
</dbReference>
<comment type="subunit">
    <text evidence="7">The complex comprises the extracytoplasmic solute receptor protein and the two transmembrane proteins.</text>
</comment>
<dbReference type="STRING" id="44933.SAMN05660971_04328"/>